<proteinExistence type="predicted"/>
<name>A0AC61RB16_9FIRM</name>
<reference evidence="1" key="1">
    <citation type="submission" date="2019-04" db="EMBL/GenBank/DDBJ databases">
        <title>Microbes associate with the intestines of laboratory mice.</title>
        <authorList>
            <person name="Navarre W."/>
            <person name="Wong E."/>
            <person name="Huang K."/>
            <person name="Tropini C."/>
            <person name="Ng K."/>
            <person name="Yu B."/>
        </authorList>
    </citation>
    <scope>NUCLEOTIDE SEQUENCE</scope>
    <source>
        <strain evidence="1">NM09_H32</strain>
    </source>
</reference>
<dbReference type="Proteomes" id="UP000308836">
    <property type="component" value="Unassembled WGS sequence"/>
</dbReference>
<sequence>MKMNLQIFERKLHSLVVFHSFYEQPLFKTLLLCLQSGTEDEFVCRYSRLCALIYAQGANLSDLVYDLVVNDENFYVLKKGSGEAVSLSMEDSLVRELDLLQQIHDLKSDDLLEAFSPTIELAKWDNTPRDLKAEYRKRIGELSKKGYGMFARYHMFGMDENGLFPIQHPDGQLLSQLTGYERERSLLLKNTLAFLQGMKANNALLYGDAGTGKSSTIKAIVNEYHPDGLRLVEIKKSQIALLPSLIESLADNPLKFILFIDDLSFQTGDDEFVALKNILEGGSVASNHNVVVYATSNRRHLVKENFADRNGSEIHRNDAIQETASLAARFGLTITFSKPAKDLYLEIVRSYAKQYGLRLDEDELLIKAEGFALRNNGRSPRTARQFVEHEKILETVE</sequence>
<keyword evidence="2" id="KW-1185">Reference proteome</keyword>
<keyword evidence="1" id="KW-0547">Nucleotide-binding</keyword>
<gene>
    <name evidence="1" type="ORF">E5336_02320</name>
</gene>
<evidence type="ECO:0000313" key="1">
    <source>
        <dbReference type="EMBL" id="TGY66938.1"/>
    </source>
</evidence>
<accession>A0AC61RB16</accession>
<keyword evidence="1" id="KW-0067">ATP-binding</keyword>
<evidence type="ECO:0000313" key="2">
    <source>
        <dbReference type="Proteomes" id="UP000308836"/>
    </source>
</evidence>
<comment type="caution">
    <text evidence="1">The sequence shown here is derived from an EMBL/GenBank/DDBJ whole genome shotgun (WGS) entry which is preliminary data.</text>
</comment>
<protein>
    <submittedName>
        <fullName evidence="1">ATP-binding protein</fullName>
    </submittedName>
</protein>
<organism evidence="1 2">
    <name type="scientific">Dubosiella muris</name>
    <dbReference type="NCBI Taxonomy" id="3038133"/>
    <lineage>
        <taxon>Bacteria</taxon>
        <taxon>Bacillati</taxon>
        <taxon>Bacillota</taxon>
        <taxon>Erysipelotrichia</taxon>
        <taxon>Erysipelotrichales</taxon>
        <taxon>Erysipelotrichaceae</taxon>
        <taxon>Dubosiella</taxon>
    </lineage>
</organism>
<dbReference type="EMBL" id="SRYG01000003">
    <property type="protein sequence ID" value="TGY66938.1"/>
    <property type="molecule type" value="Genomic_DNA"/>
</dbReference>